<dbReference type="SUPFAM" id="SSF47240">
    <property type="entry name" value="Ferritin-like"/>
    <property type="match status" value="1"/>
</dbReference>
<dbReference type="UniPathway" id="UPA00232"/>
<dbReference type="GO" id="GO:0006744">
    <property type="term" value="P:ubiquinone biosynthetic process"/>
    <property type="evidence" value="ECO:0007669"/>
    <property type="project" value="UniProtKB-UniRule"/>
</dbReference>
<dbReference type="Gene3D" id="1.20.1260.10">
    <property type="match status" value="1"/>
</dbReference>
<dbReference type="InterPro" id="IPR012347">
    <property type="entry name" value="Ferritin-like"/>
</dbReference>
<evidence type="ECO:0000256" key="2">
    <source>
        <dbReference type="ARBA" id="ARBA00022475"/>
    </source>
</evidence>
<keyword evidence="5 9" id="KW-0560">Oxidoreductase</keyword>
<comment type="similarity">
    <text evidence="9">Belongs to the COQ7 family.</text>
</comment>
<evidence type="ECO:0000313" key="10">
    <source>
        <dbReference type="EMBL" id="KHD09598.1"/>
    </source>
</evidence>
<keyword evidence="2 9" id="KW-1003">Cell membrane</keyword>
<gene>
    <name evidence="9" type="primary">coq7</name>
    <name evidence="10" type="ORF">PN36_13580</name>
</gene>
<name>A0A0A6PAG0_9GAMM</name>
<comment type="function">
    <text evidence="9">Catalyzes the hydroxylation of 2-nonaprenyl-3-methyl-6-methoxy-1,4-benzoquinol during ubiquinone biosynthesis.</text>
</comment>
<dbReference type="NCBIfam" id="NF033656">
    <property type="entry name" value="DMQ_monoox_COQ7"/>
    <property type="match status" value="1"/>
</dbReference>
<feature type="binding site" evidence="9">
    <location>
        <position position="91"/>
    </location>
    <ligand>
        <name>Fe cation</name>
        <dbReference type="ChEBI" id="CHEBI:24875"/>
        <label>2</label>
    </ligand>
</feature>
<keyword evidence="7 9" id="KW-0503">Monooxygenase</keyword>
<keyword evidence="6 9" id="KW-0408">Iron</keyword>
<dbReference type="PANTHER" id="PTHR11237:SF4">
    <property type="entry name" value="5-DEMETHOXYUBIQUINONE HYDROXYLASE, MITOCHONDRIAL"/>
    <property type="match status" value="1"/>
</dbReference>
<comment type="caution">
    <text evidence="10">The sequence shown here is derived from an EMBL/GenBank/DDBJ whole genome shotgun (WGS) entry which is preliminary data.</text>
</comment>
<dbReference type="Pfam" id="PF03232">
    <property type="entry name" value="COQ7"/>
    <property type="match status" value="1"/>
</dbReference>
<evidence type="ECO:0000256" key="5">
    <source>
        <dbReference type="ARBA" id="ARBA00023002"/>
    </source>
</evidence>
<organism evidence="10 11">
    <name type="scientific">Candidatus Thiomargarita nelsonii</name>
    <dbReference type="NCBI Taxonomy" id="1003181"/>
    <lineage>
        <taxon>Bacteria</taxon>
        <taxon>Pseudomonadati</taxon>
        <taxon>Pseudomonadota</taxon>
        <taxon>Gammaproteobacteria</taxon>
        <taxon>Thiotrichales</taxon>
        <taxon>Thiotrichaceae</taxon>
        <taxon>Thiomargarita</taxon>
    </lineage>
</organism>
<dbReference type="Proteomes" id="UP000030428">
    <property type="component" value="Unassembled WGS sequence"/>
</dbReference>
<feature type="binding site" evidence="9">
    <location>
        <position position="178"/>
    </location>
    <ligand>
        <name>Fe cation</name>
        <dbReference type="ChEBI" id="CHEBI:24875"/>
        <label>2</label>
    </ligand>
</feature>
<keyword evidence="3 9" id="KW-0831">Ubiquinone biosynthesis</keyword>
<dbReference type="GO" id="GO:0008682">
    <property type="term" value="F:3-demethoxyubiquinol 3-hydroxylase activity"/>
    <property type="evidence" value="ECO:0007669"/>
    <property type="project" value="UniProtKB-EC"/>
</dbReference>
<feature type="binding site" evidence="9">
    <location>
        <position position="94"/>
    </location>
    <ligand>
        <name>Fe cation</name>
        <dbReference type="ChEBI" id="CHEBI:24875"/>
        <label>1</label>
    </ligand>
</feature>
<dbReference type="HAMAP" id="MF_01658">
    <property type="entry name" value="COQ7"/>
    <property type="match status" value="1"/>
</dbReference>
<accession>A0A0A6PAG0</accession>
<dbReference type="InterPro" id="IPR047809">
    <property type="entry name" value="COQ7_proteobact"/>
</dbReference>
<dbReference type="EMBL" id="JSZA02000045">
    <property type="protein sequence ID" value="KHD09598.1"/>
    <property type="molecule type" value="Genomic_DNA"/>
</dbReference>
<evidence type="ECO:0000256" key="3">
    <source>
        <dbReference type="ARBA" id="ARBA00022688"/>
    </source>
</evidence>
<evidence type="ECO:0000256" key="6">
    <source>
        <dbReference type="ARBA" id="ARBA00023004"/>
    </source>
</evidence>
<feature type="binding site" evidence="9">
    <location>
        <position position="91"/>
    </location>
    <ligand>
        <name>Fe cation</name>
        <dbReference type="ChEBI" id="CHEBI:24875"/>
        <label>1</label>
    </ligand>
</feature>
<keyword evidence="4 9" id="KW-0479">Metal-binding</keyword>
<evidence type="ECO:0000256" key="9">
    <source>
        <dbReference type="HAMAP-Rule" id="MF_01658"/>
    </source>
</evidence>
<keyword evidence="8 9" id="KW-0472">Membrane</keyword>
<evidence type="ECO:0000313" key="11">
    <source>
        <dbReference type="Proteomes" id="UP000030428"/>
    </source>
</evidence>
<comment type="catalytic activity">
    <reaction evidence="9">
        <text>a 5-methoxy-2-methyl-3-(all-trans-polyprenyl)benzene-1,4-diol + AH2 + O2 = a 3-demethylubiquinol + A + H2O</text>
        <dbReference type="Rhea" id="RHEA:50908"/>
        <dbReference type="Rhea" id="RHEA-COMP:10859"/>
        <dbReference type="Rhea" id="RHEA-COMP:10914"/>
        <dbReference type="ChEBI" id="CHEBI:13193"/>
        <dbReference type="ChEBI" id="CHEBI:15377"/>
        <dbReference type="ChEBI" id="CHEBI:15379"/>
        <dbReference type="ChEBI" id="CHEBI:17499"/>
        <dbReference type="ChEBI" id="CHEBI:84167"/>
        <dbReference type="ChEBI" id="CHEBI:84422"/>
        <dbReference type="EC" id="1.14.99.60"/>
    </reaction>
</comment>
<dbReference type="AlphaFoldDB" id="A0A0A6PAG0"/>
<dbReference type="GO" id="GO:0005886">
    <property type="term" value="C:plasma membrane"/>
    <property type="evidence" value="ECO:0007669"/>
    <property type="project" value="UniProtKB-SubCell"/>
</dbReference>
<dbReference type="GO" id="GO:0046872">
    <property type="term" value="F:metal ion binding"/>
    <property type="evidence" value="ECO:0007669"/>
    <property type="project" value="UniProtKB-KW"/>
</dbReference>
<evidence type="ECO:0000256" key="1">
    <source>
        <dbReference type="ARBA" id="ARBA00004749"/>
    </source>
</evidence>
<dbReference type="InterPro" id="IPR009078">
    <property type="entry name" value="Ferritin-like_SF"/>
</dbReference>
<dbReference type="InterPro" id="IPR011566">
    <property type="entry name" value="Ubq_synth_Coq7"/>
</dbReference>
<comment type="cofactor">
    <cofactor evidence="9">
        <name>Fe cation</name>
        <dbReference type="ChEBI" id="CHEBI:24875"/>
    </cofactor>
    <text evidence="9">Binds 2 iron ions per subunit.</text>
</comment>
<evidence type="ECO:0000256" key="4">
    <source>
        <dbReference type="ARBA" id="ARBA00022723"/>
    </source>
</evidence>
<evidence type="ECO:0000256" key="8">
    <source>
        <dbReference type="ARBA" id="ARBA00023136"/>
    </source>
</evidence>
<evidence type="ECO:0000256" key="7">
    <source>
        <dbReference type="ARBA" id="ARBA00023033"/>
    </source>
</evidence>
<protein>
    <recommendedName>
        <fullName evidence="9">3-demethoxyubiquinol 3-hydroxylase</fullName>
        <shortName evidence="9">DMQ hydroxylase</shortName>
        <ecNumber evidence="9">1.14.99.60</ecNumber>
    </recommendedName>
    <alternativeName>
        <fullName evidence="9">2-nonaprenyl-3-methyl-6-methoxy-1,4-benzoquinol hydroxylase</fullName>
    </alternativeName>
</protein>
<feature type="binding site" evidence="9">
    <location>
        <position position="61"/>
    </location>
    <ligand>
        <name>Fe cation</name>
        <dbReference type="ChEBI" id="CHEBI:24875"/>
        <label>1</label>
    </ligand>
</feature>
<comment type="pathway">
    <text evidence="1 9">Cofactor biosynthesis; ubiquinone biosynthesis.</text>
</comment>
<dbReference type="PANTHER" id="PTHR11237">
    <property type="entry name" value="COENZYME Q10 BIOSYNTHESIS PROTEIN 7"/>
    <property type="match status" value="1"/>
</dbReference>
<feature type="binding site" evidence="9">
    <location>
        <position position="175"/>
    </location>
    <ligand>
        <name>Fe cation</name>
        <dbReference type="ChEBI" id="CHEBI:24875"/>
        <label>2</label>
    </ligand>
</feature>
<proteinExistence type="inferred from homology"/>
<reference evidence="10 11" key="1">
    <citation type="journal article" date="2016" name="Front. Microbiol.">
        <title>Single-Cell (Meta-)Genomics of a Dimorphic Candidatus Thiomargarita nelsonii Reveals Genomic Plasticity.</title>
        <authorList>
            <person name="Flood B.E."/>
            <person name="Fliss P."/>
            <person name="Jones D.S."/>
            <person name="Dick G.J."/>
            <person name="Jain S."/>
            <person name="Kaster A.K."/>
            <person name="Winkel M."/>
            <person name="Mussmann M."/>
            <person name="Bailey J."/>
        </authorList>
    </citation>
    <scope>NUCLEOTIDE SEQUENCE [LARGE SCALE GENOMIC DNA]</scope>
    <source>
        <strain evidence="10">Hydrate Ridge</strain>
    </source>
</reference>
<dbReference type="CDD" id="cd01042">
    <property type="entry name" value="DMQH"/>
    <property type="match status" value="1"/>
</dbReference>
<keyword evidence="11" id="KW-1185">Reference proteome</keyword>
<sequence length="212" mass="23566">MQQLTALDHLIINFDHGLRTLFGQPLSTIRSHPAQKLEETDLSETDKQLSARLMRVNHAGEVSAQALYQGQALTAHSKAVRETMKQSAFEENDHLVWCQNRISELNGHVSFLNPLWYTGSYTIGAVAGAAGDKWSLGFVAETERQVVKHLEGHLQRLPAQDIKSRAILEQMKEDEAHHATVAIKAGGVPLPKPVRWLMGGVAKVMTQTAFWI</sequence>
<comment type="subcellular location">
    <subcellularLocation>
        <location evidence="9">Cell membrane</location>
        <topology evidence="9">Peripheral membrane protein</topology>
    </subcellularLocation>
</comment>
<feature type="binding site" evidence="9">
    <location>
        <position position="175"/>
    </location>
    <ligand>
        <name>Fe cation</name>
        <dbReference type="ChEBI" id="CHEBI:24875"/>
        <label>1</label>
    </ligand>
</feature>
<dbReference type="EC" id="1.14.99.60" evidence="9"/>
<feature type="binding site" evidence="9">
    <location>
        <position position="143"/>
    </location>
    <ligand>
        <name>Fe cation</name>
        <dbReference type="ChEBI" id="CHEBI:24875"/>
        <label>2</label>
    </ligand>
</feature>